<evidence type="ECO:0000313" key="2">
    <source>
        <dbReference type="Proteomes" id="UP001283361"/>
    </source>
</evidence>
<gene>
    <name evidence="1" type="ORF">RRG08_061576</name>
</gene>
<dbReference type="EMBL" id="JAWDGP010005499">
    <property type="protein sequence ID" value="KAK3756516.1"/>
    <property type="molecule type" value="Genomic_DNA"/>
</dbReference>
<protein>
    <submittedName>
        <fullName evidence="1">Uncharacterized protein</fullName>
    </submittedName>
</protein>
<dbReference type="Proteomes" id="UP001283361">
    <property type="component" value="Unassembled WGS sequence"/>
</dbReference>
<organism evidence="1 2">
    <name type="scientific">Elysia crispata</name>
    <name type="common">lettuce slug</name>
    <dbReference type="NCBI Taxonomy" id="231223"/>
    <lineage>
        <taxon>Eukaryota</taxon>
        <taxon>Metazoa</taxon>
        <taxon>Spiralia</taxon>
        <taxon>Lophotrochozoa</taxon>
        <taxon>Mollusca</taxon>
        <taxon>Gastropoda</taxon>
        <taxon>Heterobranchia</taxon>
        <taxon>Euthyneura</taxon>
        <taxon>Panpulmonata</taxon>
        <taxon>Sacoglossa</taxon>
        <taxon>Placobranchoidea</taxon>
        <taxon>Plakobranchidae</taxon>
        <taxon>Elysia</taxon>
    </lineage>
</organism>
<keyword evidence="2" id="KW-1185">Reference proteome</keyword>
<accession>A0AAE0YTK5</accession>
<reference evidence="1" key="1">
    <citation type="journal article" date="2023" name="G3 (Bethesda)">
        <title>A reference genome for the long-term kleptoplast-retaining sea slug Elysia crispata morphotype clarki.</title>
        <authorList>
            <person name="Eastman K.E."/>
            <person name="Pendleton A.L."/>
            <person name="Shaikh M.A."/>
            <person name="Suttiyut T."/>
            <person name="Ogas R."/>
            <person name="Tomko P."/>
            <person name="Gavelis G."/>
            <person name="Widhalm J.R."/>
            <person name="Wisecaver J.H."/>
        </authorList>
    </citation>
    <scope>NUCLEOTIDE SEQUENCE</scope>
    <source>
        <strain evidence="1">ECLA1</strain>
    </source>
</reference>
<proteinExistence type="predicted"/>
<sequence>MMKSFVSCKSNLRLDVTAFFVKVREVDNFEDLVYDFRGKRSGPTCPRAKVSFVWNETKSEHCTGVSSHQADRISRWCVPTWFMIRPLMFRKDPAVMPLNRKQGQTPSQV</sequence>
<name>A0AAE0YTK5_9GAST</name>
<evidence type="ECO:0000313" key="1">
    <source>
        <dbReference type="EMBL" id="KAK3756516.1"/>
    </source>
</evidence>
<comment type="caution">
    <text evidence="1">The sequence shown here is derived from an EMBL/GenBank/DDBJ whole genome shotgun (WGS) entry which is preliminary data.</text>
</comment>
<dbReference type="AlphaFoldDB" id="A0AAE0YTK5"/>